<evidence type="ECO:0000256" key="2">
    <source>
        <dbReference type="SAM" id="Phobius"/>
    </source>
</evidence>
<evidence type="ECO:0000259" key="3">
    <source>
        <dbReference type="Pfam" id="PF09834"/>
    </source>
</evidence>
<evidence type="ECO:0000313" key="4">
    <source>
        <dbReference type="EMBL" id="QKD46155.1"/>
    </source>
</evidence>
<keyword evidence="2" id="KW-0812">Transmembrane</keyword>
<gene>
    <name evidence="4" type="ORF">HF896_22200</name>
</gene>
<dbReference type="AlphaFoldDB" id="A0A858ZYV0"/>
<feature type="transmembrane region" description="Helical" evidence="2">
    <location>
        <begin position="21"/>
        <end position="42"/>
    </location>
</feature>
<dbReference type="RefSeq" id="WP_013521099.1">
    <property type="nucleotide sequence ID" value="NZ_CP051298.1"/>
</dbReference>
<dbReference type="InterPro" id="IPR018638">
    <property type="entry name" value="DUF2061_membrane"/>
</dbReference>
<dbReference type="EMBL" id="CP051298">
    <property type="protein sequence ID" value="QKD46155.1"/>
    <property type="molecule type" value="Genomic_DNA"/>
</dbReference>
<feature type="compositionally biased region" description="Polar residues" evidence="1">
    <location>
        <begin position="91"/>
        <end position="102"/>
    </location>
</feature>
<evidence type="ECO:0000256" key="1">
    <source>
        <dbReference type="SAM" id="MobiDB-lite"/>
    </source>
</evidence>
<protein>
    <submittedName>
        <fullName evidence="4">DUF2061 domain-containing protein</fullName>
    </submittedName>
</protein>
<name>A0A858ZYV0_9BURK</name>
<accession>A0A858ZYV0</accession>
<feature type="domain" description="DUF2061" evidence="3">
    <location>
        <begin position="15"/>
        <end position="66"/>
    </location>
</feature>
<feature type="region of interest" description="Disordered" evidence="1">
    <location>
        <begin position="76"/>
        <end position="102"/>
    </location>
</feature>
<keyword evidence="2" id="KW-1133">Transmembrane helix</keyword>
<dbReference type="Pfam" id="PF09834">
    <property type="entry name" value="DUF2061"/>
    <property type="match status" value="1"/>
</dbReference>
<sequence length="102" mass="10993">MSRIRTVARHNLPALMKTGSYYVIHVCVAALVAYAVTGNLIASLTLSLLEPTVQAVAFFFHEKAWERALRKRGAAAAQAHTSSKEPAISSAVRSTSRLALKA</sequence>
<dbReference type="Proteomes" id="UP000500755">
    <property type="component" value="Chromosome"/>
</dbReference>
<dbReference type="OMA" id="FHEKVWK"/>
<organism evidence="4 5">
    <name type="scientific">Alicycliphilus denitrificans</name>
    <dbReference type="NCBI Taxonomy" id="179636"/>
    <lineage>
        <taxon>Bacteria</taxon>
        <taxon>Pseudomonadati</taxon>
        <taxon>Pseudomonadota</taxon>
        <taxon>Betaproteobacteria</taxon>
        <taxon>Burkholderiales</taxon>
        <taxon>Comamonadaceae</taxon>
        <taxon>Alicycliphilus</taxon>
    </lineage>
</organism>
<proteinExistence type="predicted"/>
<reference evidence="4 5" key="1">
    <citation type="submission" date="2020-05" db="EMBL/GenBank/DDBJ databases">
        <title>Complete genome sequence of Alicycliphilus denitrificans DP3.</title>
        <authorList>
            <person name="Chen X."/>
        </authorList>
    </citation>
    <scope>NUCLEOTIDE SEQUENCE [LARGE SCALE GENOMIC DNA]</scope>
    <source>
        <strain evidence="4 5">DP3</strain>
    </source>
</reference>
<evidence type="ECO:0000313" key="5">
    <source>
        <dbReference type="Proteomes" id="UP000500755"/>
    </source>
</evidence>
<keyword evidence="2" id="KW-0472">Membrane</keyword>